<sequence length="82" mass="9364">MTEIRPLDDLKNVEKISELCHQSDEPIYITKDGYGDLVVMSKSSYDKKLARLELYEKIAKGEEDIEKGNLSNIDKAFEGLIK</sequence>
<evidence type="ECO:0000256" key="1">
    <source>
        <dbReference type="ARBA" id="ARBA00009981"/>
    </source>
</evidence>
<comment type="caution">
    <text evidence="2">The sequence shown here is derived from an EMBL/GenBank/DDBJ whole genome shotgun (WGS) entry which is preliminary data.</text>
</comment>
<accession>A0A931ARQ0</accession>
<reference evidence="2" key="1">
    <citation type="submission" date="2020-11" db="EMBL/GenBank/DDBJ databases">
        <title>Halonatronomonas betainensis gen. nov., sp. nov. a novel haloalkaliphilic representative of the family Halanaerobiacae capable of betaine degradation.</title>
        <authorList>
            <person name="Boltyanskaya Y."/>
            <person name="Kevbrin V."/>
            <person name="Detkova E."/>
            <person name="Grouzdev D.S."/>
            <person name="Koziaeva V."/>
            <person name="Zhilina T."/>
        </authorList>
    </citation>
    <scope>NUCLEOTIDE SEQUENCE</scope>
    <source>
        <strain evidence="2">Z-7014</strain>
    </source>
</reference>
<evidence type="ECO:0000313" key="2">
    <source>
        <dbReference type="EMBL" id="MBF8437737.1"/>
    </source>
</evidence>
<dbReference type="Proteomes" id="UP000621436">
    <property type="component" value="Unassembled WGS sequence"/>
</dbReference>
<dbReference type="AlphaFoldDB" id="A0A931ARQ0"/>
<comment type="similarity">
    <text evidence="1">Belongs to the phD/YefM antitoxin family.</text>
</comment>
<gene>
    <name evidence="2" type="ORF">I0Q91_11635</name>
</gene>
<proteinExistence type="inferred from homology"/>
<dbReference type="EMBL" id="JADPIE010000007">
    <property type="protein sequence ID" value="MBF8437737.1"/>
    <property type="molecule type" value="Genomic_DNA"/>
</dbReference>
<organism evidence="2 3">
    <name type="scientific">Halonatronomonas betaini</name>
    <dbReference type="NCBI Taxonomy" id="2778430"/>
    <lineage>
        <taxon>Bacteria</taxon>
        <taxon>Bacillati</taxon>
        <taxon>Bacillota</taxon>
        <taxon>Clostridia</taxon>
        <taxon>Halanaerobiales</taxon>
        <taxon>Halarsenatibacteraceae</taxon>
        <taxon>Halonatronomonas</taxon>
    </lineage>
</organism>
<dbReference type="InterPro" id="IPR036165">
    <property type="entry name" value="YefM-like_sf"/>
</dbReference>
<evidence type="ECO:0000313" key="3">
    <source>
        <dbReference type="Proteomes" id="UP000621436"/>
    </source>
</evidence>
<protein>
    <submittedName>
        <fullName evidence="2">Type II toxin-antitoxin system Phd/YefM family antitoxin</fullName>
    </submittedName>
</protein>
<keyword evidence="3" id="KW-1185">Reference proteome</keyword>
<dbReference type="SUPFAM" id="SSF143120">
    <property type="entry name" value="YefM-like"/>
    <property type="match status" value="1"/>
</dbReference>
<name>A0A931ARQ0_9FIRM</name>
<dbReference type="RefSeq" id="WP_270454745.1">
    <property type="nucleotide sequence ID" value="NZ_JADPIE010000007.1"/>
</dbReference>